<proteinExistence type="predicted"/>
<dbReference type="RefSeq" id="WP_151757607.1">
    <property type="nucleotide sequence ID" value="NZ_BKZW01000002.1"/>
</dbReference>
<dbReference type="InterPro" id="IPR027417">
    <property type="entry name" value="P-loop_NTPase"/>
</dbReference>
<accession>A0A5J4KTF9</accession>
<gene>
    <name evidence="1" type="ORF">KDW_39220</name>
</gene>
<comment type="caution">
    <text evidence="1">The sequence shown here is derived from an EMBL/GenBank/DDBJ whole genome shotgun (WGS) entry which is preliminary data.</text>
</comment>
<dbReference type="Proteomes" id="UP000326912">
    <property type="component" value="Unassembled WGS sequence"/>
</dbReference>
<protein>
    <submittedName>
        <fullName evidence="1">Uncharacterized protein</fullName>
    </submittedName>
</protein>
<evidence type="ECO:0000313" key="2">
    <source>
        <dbReference type="Proteomes" id="UP000326912"/>
    </source>
</evidence>
<dbReference type="Gene3D" id="3.40.50.300">
    <property type="entry name" value="P-loop containing nucleotide triphosphate hydrolases"/>
    <property type="match status" value="1"/>
</dbReference>
<dbReference type="AlphaFoldDB" id="A0A5J4KTF9"/>
<evidence type="ECO:0000313" key="1">
    <source>
        <dbReference type="EMBL" id="GER89760.1"/>
    </source>
</evidence>
<dbReference type="SUPFAM" id="SSF52540">
    <property type="entry name" value="P-loop containing nucleoside triphosphate hydrolases"/>
    <property type="match status" value="1"/>
</dbReference>
<name>A0A5J4KTF9_9CHLR</name>
<organism evidence="1 2">
    <name type="scientific">Dictyobacter vulcani</name>
    <dbReference type="NCBI Taxonomy" id="2607529"/>
    <lineage>
        <taxon>Bacteria</taxon>
        <taxon>Bacillati</taxon>
        <taxon>Chloroflexota</taxon>
        <taxon>Ktedonobacteria</taxon>
        <taxon>Ktedonobacterales</taxon>
        <taxon>Dictyobacteraceae</taxon>
        <taxon>Dictyobacter</taxon>
    </lineage>
</organism>
<keyword evidence="2" id="KW-1185">Reference proteome</keyword>
<sequence>MTQKMRHIVEIQGGFKPSVQLPKDFFNEEYNRHFVENYIPTHDTLEIFMNIQYSLQMNSEKRAKLFTGTYGTGKSDLMLMIANYITRSSDNELLIPFFKRLRNLNPNKAEIIYEARLNKPPFLLVLLQADTATTFSSFVLDGLKKALDRIQQPDLLGTTYYKAAKDLIEQWEEKLPDNIERVDRILQEVHGITLVQLKHNLASPQADRALEIFRQTTISALGMPFHPNAVIERPDEAFEAVSKNWLLVENTVAYL</sequence>
<dbReference type="EMBL" id="BKZW01000002">
    <property type="protein sequence ID" value="GER89760.1"/>
    <property type="molecule type" value="Genomic_DNA"/>
</dbReference>
<reference evidence="1 2" key="1">
    <citation type="submission" date="2019-10" db="EMBL/GenBank/DDBJ databases">
        <title>Dictyobacter vulcani sp. nov., within the class Ktedonobacteria, isolated from soil of volcanic Mt. Zao.</title>
        <authorList>
            <person name="Zheng Y."/>
            <person name="Wang C.M."/>
            <person name="Sakai Y."/>
            <person name="Abe K."/>
            <person name="Yokota A."/>
            <person name="Yabe S."/>
        </authorList>
    </citation>
    <scope>NUCLEOTIDE SEQUENCE [LARGE SCALE GENOMIC DNA]</scope>
    <source>
        <strain evidence="1 2">W12</strain>
    </source>
</reference>